<feature type="domain" description="4'-phosphopantetheinyl transferase N-terminal" evidence="15">
    <location>
        <begin position="42"/>
        <end position="109"/>
    </location>
</feature>
<evidence type="ECO:0000256" key="12">
    <source>
        <dbReference type="PIRSR" id="PIRSR603542-1"/>
    </source>
</evidence>
<evidence type="ECO:0000313" key="17">
    <source>
        <dbReference type="Proteomes" id="UP000192140"/>
    </source>
</evidence>
<dbReference type="EMBL" id="FCNP01000030">
    <property type="protein sequence ID" value="CVI57337.1"/>
    <property type="molecule type" value="Genomic_DNA"/>
</dbReference>
<feature type="binding site" evidence="12">
    <location>
        <position position="54"/>
    </location>
    <ligand>
        <name>CoA</name>
        <dbReference type="ChEBI" id="CHEBI:57287"/>
    </ligand>
</feature>
<dbReference type="InterPro" id="IPR008278">
    <property type="entry name" value="4-PPantetheinyl_Trfase_dom"/>
</dbReference>
<evidence type="ECO:0000256" key="11">
    <source>
        <dbReference type="ARBA" id="ARBA00049191"/>
    </source>
</evidence>
<dbReference type="GO" id="GO:0008897">
    <property type="term" value="F:holo-[acyl-carrier-protein] synthase activity"/>
    <property type="evidence" value="ECO:0007669"/>
    <property type="project" value="InterPro"/>
</dbReference>
<evidence type="ECO:0000256" key="9">
    <source>
        <dbReference type="ARBA" id="ARBA00031996"/>
    </source>
</evidence>
<feature type="domain" description="4'-phosphopantetheinyl transferase" evidence="14">
    <location>
        <begin position="116"/>
        <end position="198"/>
    </location>
</feature>
<organism evidence="16 17">
    <name type="scientific">Agrobacterium deltaense NCPPB 1641</name>
    <dbReference type="NCBI Taxonomy" id="1183425"/>
    <lineage>
        <taxon>Bacteria</taxon>
        <taxon>Pseudomonadati</taxon>
        <taxon>Pseudomonadota</taxon>
        <taxon>Alphaproteobacteria</taxon>
        <taxon>Hyphomicrobiales</taxon>
        <taxon>Rhizobiaceae</taxon>
        <taxon>Rhizobium/Agrobacterium group</taxon>
        <taxon>Agrobacterium</taxon>
    </lineage>
</organism>
<proteinExistence type="inferred from homology"/>
<dbReference type="AlphaFoldDB" id="A0A1S7TST1"/>
<dbReference type="Pfam" id="PF01648">
    <property type="entry name" value="ACPS"/>
    <property type="match status" value="1"/>
</dbReference>
<feature type="binding site" evidence="12">
    <location>
        <begin position="98"/>
        <end position="99"/>
    </location>
    <ligand>
        <name>CoA</name>
        <dbReference type="ChEBI" id="CHEBI:57287"/>
    </ligand>
</feature>
<accession>A0A1S7TST1</accession>
<keyword evidence="7" id="KW-0259">Enterobactin biosynthesis</keyword>
<reference evidence="16" key="1">
    <citation type="submission" date="2016-01" db="EMBL/GenBank/DDBJ databases">
        <authorList>
            <person name="Regsiter A."/>
            <person name="william w."/>
        </authorList>
    </citation>
    <scope>NUCLEOTIDE SEQUENCE</scope>
    <source>
        <strain evidence="16">NCPPB 1641</strain>
    </source>
</reference>
<evidence type="ECO:0000256" key="5">
    <source>
        <dbReference type="ARBA" id="ARBA00019087"/>
    </source>
</evidence>
<evidence type="ECO:0000256" key="6">
    <source>
        <dbReference type="ARBA" id="ARBA00022679"/>
    </source>
</evidence>
<comment type="cofactor">
    <cofactor evidence="13">
        <name>Mg(2+)</name>
        <dbReference type="ChEBI" id="CHEBI:18420"/>
    </cofactor>
</comment>
<protein>
    <recommendedName>
        <fullName evidence="5">Enterobactin synthase component D</fullName>
    </recommendedName>
    <alternativeName>
        <fullName evidence="8">4'-phosphopantetheinyl transferase EntD</fullName>
    </alternativeName>
    <alternativeName>
        <fullName evidence="9">Enterochelin synthase D</fullName>
    </alternativeName>
</protein>
<evidence type="ECO:0000256" key="8">
    <source>
        <dbReference type="ARBA" id="ARBA00029894"/>
    </source>
</evidence>
<comment type="pathway">
    <text evidence="2">Siderophore biosynthesis; enterobactin biosynthesis.</text>
</comment>
<dbReference type="RefSeq" id="WP_162936008.1">
    <property type="nucleotide sequence ID" value="NZ_LT009776.1"/>
</dbReference>
<dbReference type="GO" id="GO:0009366">
    <property type="term" value="C:enterobactin synthetase complex"/>
    <property type="evidence" value="ECO:0007669"/>
    <property type="project" value="InterPro"/>
</dbReference>
<feature type="binding site" evidence="12">
    <location>
        <position position="162"/>
    </location>
    <ligand>
        <name>CoA</name>
        <dbReference type="ChEBI" id="CHEBI:57287"/>
    </ligand>
</feature>
<comment type="catalytic activity">
    <reaction evidence="10">
        <text>apo-[aryl-carrier protein] + CoA = holo-[aryl-carrier protein] + adenosine 3',5'-bisphosphate + H(+)</text>
        <dbReference type="Rhea" id="RHEA:48404"/>
        <dbReference type="Rhea" id="RHEA-COMP:15903"/>
        <dbReference type="Rhea" id="RHEA-COMP:17557"/>
        <dbReference type="ChEBI" id="CHEBI:15378"/>
        <dbReference type="ChEBI" id="CHEBI:29999"/>
        <dbReference type="ChEBI" id="CHEBI:57287"/>
        <dbReference type="ChEBI" id="CHEBI:58343"/>
        <dbReference type="ChEBI" id="CHEBI:64479"/>
    </reaction>
</comment>
<evidence type="ECO:0000256" key="7">
    <source>
        <dbReference type="ARBA" id="ARBA00023191"/>
    </source>
</evidence>
<dbReference type="InterPro" id="IPR003542">
    <property type="entry name" value="Enbac_synth_compD-like"/>
</dbReference>
<dbReference type="Pfam" id="PF17837">
    <property type="entry name" value="4PPT_N"/>
    <property type="match status" value="1"/>
</dbReference>
<keyword evidence="13" id="KW-0460">Magnesium</keyword>
<keyword evidence="17" id="KW-1185">Reference proteome</keyword>
<feature type="binding site" evidence="12">
    <location>
        <position position="62"/>
    </location>
    <ligand>
        <name>CoA</name>
        <dbReference type="ChEBI" id="CHEBI:57287"/>
    </ligand>
</feature>
<sequence length="231" mass="25653">MDKNCQPIKKSCIGPVWDRLFPEGVFVAARNITEEAFPLLEAEEAVIRGAIYQRRTEFSVGRHCARQALARLGFREFPILKGDGGAPVWPPGVVGSITHSTNLCIAVVALKEMIRSVGVDTEIVGAVTTDLADNVLRPDEPYSGKIGSMGVDYLTLIFCIKEAVYKAHFQLEPKFLDFHDVRVRIDPLCNSYIADVMFTSDHQTTFKGRYGIDGMNIIASCWKHACDTQLD</sequence>
<feature type="binding site" evidence="13">
    <location>
        <position position="122"/>
    </location>
    <ligand>
        <name>Mg(2+)</name>
        <dbReference type="ChEBI" id="CHEBI:18420"/>
    </ligand>
</feature>
<comment type="similarity">
    <text evidence="3">Belongs to the P-Pant transferase superfamily. EntD family.</text>
</comment>
<evidence type="ECO:0000256" key="4">
    <source>
        <dbReference type="ARBA" id="ARBA00011503"/>
    </source>
</evidence>
<dbReference type="GO" id="GO:0000287">
    <property type="term" value="F:magnesium ion binding"/>
    <property type="evidence" value="ECO:0007669"/>
    <property type="project" value="InterPro"/>
</dbReference>
<name>A0A1S7TST1_9HYPH</name>
<dbReference type="PRINTS" id="PR01399">
    <property type="entry name" value="ENTSNTHTASED"/>
</dbReference>
<dbReference type="UniPathway" id="UPA00017"/>
<evidence type="ECO:0000256" key="13">
    <source>
        <dbReference type="PIRSR" id="PIRSR603542-2"/>
    </source>
</evidence>
<comment type="catalytic activity">
    <reaction evidence="11">
        <text>apo-[peptidyl-carrier protein] + CoA = holo-[peptidyl-carrier protein] + adenosine 3',5'-bisphosphate + H(+)</text>
        <dbReference type="Rhea" id="RHEA:46228"/>
        <dbReference type="Rhea" id="RHEA-COMP:11479"/>
        <dbReference type="Rhea" id="RHEA-COMP:11480"/>
        <dbReference type="ChEBI" id="CHEBI:15378"/>
        <dbReference type="ChEBI" id="CHEBI:29999"/>
        <dbReference type="ChEBI" id="CHEBI:57287"/>
        <dbReference type="ChEBI" id="CHEBI:58343"/>
        <dbReference type="ChEBI" id="CHEBI:64479"/>
    </reaction>
</comment>
<feature type="binding site" evidence="12">
    <location>
        <position position="176"/>
    </location>
    <ligand>
        <name>CoA</name>
        <dbReference type="ChEBI" id="CHEBI:57287"/>
    </ligand>
</feature>
<feature type="binding site" evidence="12">
    <location>
        <position position="166"/>
    </location>
    <ligand>
        <name>CoA</name>
        <dbReference type="ChEBI" id="CHEBI:57287"/>
    </ligand>
</feature>
<dbReference type="InterPro" id="IPR041354">
    <property type="entry name" value="4PPT_N"/>
</dbReference>
<dbReference type="SUPFAM" id="SSF56214">
    <property type="entry name" value="4'-phosphopantetheinyl transferase"/>
    <property type="match status" value="1"/>
</dbReference>
<gene>
    <name evidence="16" type="ORF">AGR7A_Lc10032</name>
</gene>
<evidence type="ECO:0000259" key="14">
    <source>
        <dbReference type="Pfam" id="PF01648"/>
    </source>
</evidence>
<keyword evidence="6" id="KW-0808">Transferase</keyword>
<dbReference type="PANTHER" id="PTHR38096:SF1">
    <property type="entry name" value="ENTEROBACTIN SYNTHASE COMPONENT D"/>
    <property type="match status" value="1"/>
</dbReference>
<evidence type="ECO:0000259" key="15">
    <source>
        <dbReference type="Pfam" id="PF17837"/>
    </source>
</evidence>
<evidence type="ECO:0000256" key="1">
    <source>
        <dbReference type="ARBA" id="ARBA00003937"/>
    </source>
</evidence>
<evidence type="ECO:0000256" key="10">
    <source>
        <dbReference type="ARBA" id="ARBA00049176"/>
    </source>
</evidence>
<comment type="subunit">
    <text evidence="4">EntB, EntD, EntE, and EntF form a multienzyme complex called enterobactin synthase.</text>
</comment>
<evidence type="ECO:0000313" key="16">
    <source>
        <dbReference type="EMBL" id="CVI57337.1"/>
    </source>
</evidence>
<feature type="binding site" evidence="12">
    <location>
        <position position="120"/>
    </location>
    <ligand>
        <name>CoA</name>
        <dbReference type="ChEBI" id="CHEBI:57287"/>
    </ligand>
</feature>
<comment type="caution">
    <text evidence="16">The sequence shown here is derived from an EMBL/GenBank/DDBJ whole genome shotgun (WGS) entry which is preliminary data.</text>
</comment>
<dbReference type="PANTHER" id="PTHR38096">
    <property type="entry name" value="ENTEROBACTIN SYNTHASE COMPONENT D"/>
    <property type="match status" value="1"/>
</dbReference>
<dbReference type="InterPro" id="IPR037143">
    <property type="entry name" value="4-PPantetheinyl_Trfase_dom_sf"/>
</dbReference>
<dbReference type="Proteomes" id="UP000192140">
    <property type="component" value="Unassembled WGS sequence"/>
</dbReference>
<feature type="binding site" evidence="13">
    <location>
        <position position="120"/>
    </location>
    <ligand>
        <name>Mg(2+)</name>
        <dbReference type="ChEBI" id="CHEBI:18420"/>
    </ligand>
</feature>
<dbReference type="GO" id="GO:0009239">
    <property type="term" value="P:enterobactin biosynthetic process"/>
    <property type="evidence" value="ECO:0007669"/>
    <property type="project" value="UniProtKB-UniPathway"/>
</dbReference>
<dbReference type="GO" id="GO:0005886">
    <property type="term" value="C:plasma membrane"/>
    <property type="evidence" value="ECO:0007669"/>
    <property type="project" value="TreeGrafter"/>
</dbReference>
<evidence type="ECO:0000256" key="3">
    <source>
        <dbReference type="ARBA" id="ARBA00008342"/>
    </source>
</evidence>
<keyword evidence="13" id="KW-0479">Metal-binding</keyword>
<evidence type="ECO:0000256" key="2">
    <source>
        <dbReference type="ARBA" id="ARBA00004993"/>
    </source>
</evidence>
<comment type="function">
    <text evidence="1">Involved in the biosynthesis of the siderophore enterobactin (enterochelin), which is a macrocyclic trimeric lactone of N-(2,3-dihydroxybenzoyl)-serine. The serine trilactone serves as a scaffolding for the three catechol functionalities that provide hexadentate coordination for the tightly ligated iron(2+) atoms. Plays an essential role in the assembly of the enterobactin by catalyzing the transfer of the 4'-phosphopantetheine (Ppant) moiety from coenzyme A to the apo-domains of both EntB (ArCP domain) and EntF (PCP domain) to yield their holo-forms which make them competent for the activation of 2,3-dihydroxybenzoate (DHB) and L-serine, respectively.</text>
</comment>